<protein>
    <submittedName>
        <fullName evidence="1">Uncharacterized protein</fullName>
    </submittedName>
</protein>
<dbReference type="EMBL" id="JAGZMU010000005">
    <property type="protein sequence ID" value="MBS4893787.1"/>
    <property type="molecule type" value="Genomic_DNA"/>
</dbReference>
<name>A0A943A446_VEIPA</name>
<evidence type="ECO:0000313" key="1">
    <source>
        <dbReference type="EMBL" id="MBS4893787.1"/>
    </source>
</evidence>
<sequence>MKPKYNSCSCCESEDNYKLNEFQIWNKDKIEVVLLCDKCFKKVNNSYLNYFKLKEENTMIKVLFGKKALQDLGKDIEELCY</sequence>
<proteinExistence type="predicted"/>
<accession>A0A943A446</accession>
<dbReference type="RefSeq" id="WP_278468089.1">
    <property type="nucleotide sequence ID" value="NZ_JAGZMU010000005.1"/>
</dbReference>
<comment type="caution">
    <text evidence="1">The sequence shown here is derived from an EMBL/GenBank/DDBJ whole genome shotgun (WGS) entry which is preliminary data.</text>
</comment>
<dbReference type="Proteomes" id="UP000778864">
    <property type="component" value="Unassembled WGS sequence"/>
</dbReference>
<dbReference type="AlphaFoldDB" id="A0A943A446"/>
<organism evidence="1 2">
    <name type="scientific">Veillonella parvula</name>
    <name type="common">Staphylococcus parvulus</name>
    <dbReference type="NCBI Taxonomy" id="29466"/>
    <lineage>
        <taxon>Bacteria</taxon>
        <taxon>Bacillati</taxon>
        <taxon>Bacillota</taxon>
        <taxon>Negativicutes</taxon>
        <taxon>Veillonellales</taxon>
        <taxon>Veillonellaceae</taxon>
        <taxon>Veillonella</taxon>
    </lineage>
</organism>
<reference evidence="1" key="1">
    <citation type="submission" date="2021-02" db="EMBL/GenBank/DDBJ databases">
        <title>Infant gut strain persistence is associated with maternal origin, phylogeny, and functional potential including surface adhesion and iron acquisition.</title>
        <authorList>
            <person name="Lou Y.C."/>
        </authorList>
    </citation>
    <scope>NUCLEOTIDE SEQUENCE</scope>
    <source>
        <strain evidence="1">L3_108_031G1_dasL3_108_031G1_concoct_20</strain>
    </source>
</reference>
<gene>
    <name evidence="1" type="ORF">KHZ90_08430</name>
</gene>
<evidence type="ECO:0000313" key="2">
    <source>
        <dbReference type="Proteomes" id="UP000778864"/>
    </source>
</evidence>